<comment type="caution">
    <text evidence="2">The sequence shown here is derived from an EMBL/GenBank/DDBJ whole genome shotgun (WGS) entry which is preliminary data.</text>
</comment>
<accession>A0AAW0FU12</accession>
<name>A0AAW0FU12_9APHY</name>
<keyword evidence="3" id="KW-1185">Reference proteome</keyword>
<dbReference type="Proteomes" id="UP001385951">
    <property type="component" value="Unassembled WGS sequence"/>
</dbReference>
<evidence type="ECO:0000313" key="2">
    <source>
        <dbReference type="EMBL" id="KAK7684276.1"/>
    </source>
</evidence>
<organism evidence="2 3">
    <name type="scientific">Cerrena zonata</name>
    <dbReference type="NCBI Taxonomy" id="2478898"/>
    <lineage>
        <taxon>Eukaryota</taxon>
        <taxon>Fungi</taxon>
        <taxon>Dikarya</taxon>
        <taxon>Basidiomycota</taxon>
        <taxon>Agaricomycotina</taxon>
        <taxon>Agaricomycetes</taxon>
        <taxon>Polyporales</taxon>
        <taxon>Cerrenaceae</taxon>
        <taxon>Cerrena</taxon>
    </lineage>
</organism>
<dbReference type="AlphaFoldDB" id="A0AAW0FU12"/>
<protein>
    <submittedName>
        <fullName evidence="2">Uncharacterized protein</fullName>
    </submittedName>
</protein>
<reference evidence="2 3" key="1">
    <citation type="submission" date="2022-09" db="EMBL/GenBank/DDBJ databases">
        <authorList>
            <person name="Palmer J.M."/>
        </authorList>
    </citation>
    <scope>NUCLEOTIDE SEQUENCE [LARGE SCALE GENOMIC DNA]</scope>
    <source>
        <strain evidence="2 3">DSM 7382</strain>
    </source>
</reference>
<keyword evidence="1" id="KW-0175">Coiled coil</keyword>
<dbReference type="EMBL" id="JASBNA010000026">
    <property type="protein sequence ID" value="KAK7684276.1"/>
    <property type="molecule type" value="Genomic_DNA"/>
</dbReference>
<evidence type="ECO:0000313" key="3">
    <source>
        <dbReference type="Proteomes" id="UP001385951"/>
    </source>
</evidence>
<gene>
    <name evidence="2" type="ORF">QCA50_012600</name>
</gene>
<proteinExistence type="predicted"/>
<evidence type="ECO:0000256" key="1">
    <source>
        <dbReference type="SAM" id="Coils"/>
    </source>
</evidence>
<feature type="coiled-coil region" evidence="1">
    <location>
        <begin position="123"/>
        <end position="150"/>
    </location>
</feature>
<sequence length="156" mass="17901">MSCEWGKFMVNENFETQVLMNNRRFEQLWRSYQPKRSMRSGQLEKERYALWLATTRLCDKTLAFANEAKSHVANLTRPLSNGDTRHAISYLKWAADATRTVAKSCEIGGLLEVADWPEMGPALDRMLDNADKLEREVEELFSLLKQVTEDAEVAAV</sequence>